<dbReference type="InterPro" id="IPR000270">
    <property type="entry name" value="PB1_dom"/>
</dbReference>
<reference evidence="2 3" key="1">
    <citation type="journal article" date="2018" name="PLoS Genet.">
        <title>Population sequencing reveals clonal diversity and ancestral inbreeding in the grapevine cultivar Chardonnay.</title>
        <authorList>
            <person name="Roach M.J."/>
            <person name="Johnson D.L."/>
            <person name="Bohlmann J."/>
            <person name="van Vuuren H.J."/>
            <person name="Jones S.J."/>
            <person name="Pretorius I.S."/>
            <person name="Schmidt S.A."/>
            <person name="Borneman A.R."/>
        </authorList>
    </citation>
    <scope>NUCLEOTIDE SEQUENCE [LARGE SCALE GENOMIC DNA]</scope>
    <source>
        <strain evidence="3">cv. Chardonnay</strain>
        <tissue evidence="2">Leaf</tissue>
    </source>
</reference>
<comment type="caution">
    <text evidence="2">The sequence shown here is derived from an EMBL/GenBank/DDBJ whole genome shotgun (WGS) entry which is preliminary data.</text>
</comment>
<dbReference type="SUPFAM" id="SSF54277">
    <property type="entry name" value="CAD &amp; PB1 domains"/>
    <property type="match status" value="1"/>
</dbReference>
<proteinExistence type="predicted"/>
<protein>
    <recommendedName>
        <fullName evidence="1">PB1 domain-containing protein</fullName>
    </recommendedName>
</protein>
<evidence type="ECO:0000259" key="1">
    <source>
        <dbReference type="SMART" id="SM00666"/>
    </source>
</evidence>
<dbReference type="AlphaFoldDB" id="A0A438EYU4"/>
<dbReference type="SMART" id="SM00666">
    <property type="entry name" value="PB1"/>
    <property type="match status" value="1"/>
</dbReference>
<name>A0A438EYU4_VITVI</name>
<dbReference type="CDD" id="cd06410">
    <property type="entry name" value="PB1_UP2"/>
    <property type="match status" value="1"/>
</dbReference>
<sequence>MGGDLDSASNRIIKFLYSYGGKILPRRIDGKLRYVGGHTRVLAVDRSISYAELMVKLGELCGSSVTLRCQLPKEDLDVLVTVTSDEELANVIDEYHRASSSCSKIRAVLSPPKSLKTISPVSSTTSSVDSSDFRSITAVCAHRSASPPMLAHRYPGPRSVSPTTTAHRWSTRISPPIENPLYVRWDTAKLCYNSNRNPCDVGGSHRYY</sequence>
<gene>
    <name evidence="2" type="ORF">CK203_072657</name>
</gene>
<dbReference type="InterPro" id="IPR053198">
    <property type="entry name" value="Gynoecium_Dev_Regulator"/>
</dbReference>
<dbReference type="Pfam" id="PF00564">
    <property type="entry name" value="PB1"/>
    <property type="match status" value="1"/>
</dbReference>
<evidence type="ECO:0000313" key="2">
    <source>
        <dbReference type="EMBL" id="RVW52920.1"/>
    </source>
</evidence>
<dbReference type="Proteomes" id="UP000288805">
    <property type="component" value="Unassembled WGS sequence"/>
</dbReference>
<dbReference type="EMBL" id="QGNW01001159">
    <property type="protein sequence ID" value="RVW52920.1"/>
    <property type="molecule type" value="Genomic_DNA"/>
</dbReference>
<accession>A0A438EYU4</accession>
<evidence type="ECO:0000313" key="3">
    <source>
        <dbReference type="Proteomes" id="UP000288805"/>
    </source>
</evidence>
<dbReference type="PANTHER" id="PTHR31066">
    <property type="entry name" value="OS05G0427100 PROTEIN-RELATED"/>
    <property type="match status" value="1"/>
</dbReference>
<dbReference type="PANTHER" id="PTHR31066:SF66">
    <property type="entry name" value="PB1 DOMAIN-CONTAINING PROTEIN"/>
    <property type="match status" value="1"/>
</dbReference>
<organism evidence="2 3">
    <name type="scientific">Vitis vinifera</name>
    <name type="common">Grape</name>
    <dbReference type="NCBI Taxonomy" id="29760"/>
    <lineage>
        <taxon>Eukaryota</taxon>
        <taxon>Viridiplantae</taxon>
        <taxon>Streptophyta</taxon>
        <taxon>Embryophyta</taxon>
        <taxon>Tracheophyta</taxon>
        <taxon>Spermatophyta</taxon>
        <taxon>Magnoliopsida</taxon>
        <taxon>eudicotyledons</taxon>
        <taxon>Gunneridae</taxon>
        <taxon>Pentapetalae</taxon>
        <taxon>rosids</taxon>
        <taxon>Vitales</taxon>
        <taxon>Vitaceae</taxon>
        <taxon>Viteae</taxon>
        <taxon>Vitis</taxon>
    </lineage>
</organism>
<feature type="domain" description="PB1" evidence="1">
    <location>
        <begin position="27"/>
        <end position="110"/>
    </location>
</feature>
<dbReference type="Gene3D" id="3.10.20.90">
    <property type="entry name" value="Phosphatidylinositol 3-kinase Catalytic Subunit, Chain A, domain 1"/>
    <property type="match status" value="1"/>
</dbReference>